<sequence length="98" mass="11166">MADYGITGVKYDSIGKHIEWVKVGEFTGSSFGIRENWLRTKVISEFEKGKTFITVLKHGDRLKKGLNISIVTVNGKKYIRTDNDDKNSDNLKDIPEFL</sequence>
<dbReference type="EMBL" id="JAPVER010000018">
    <property type="protein sequence ID" value="MCZ3364548.1"/>
    <property type="molecule type" value="Genomic_DNA"/>
</dbReference>
<dbReference type="AlphaFoldDB" id="A0A9E5DNC4"/>
<dbReference type="Proteomes" id="UP001074446">
    <property type="component" value="Unassembled WGS sequence"/>
</dbReference>
<comment type="caution">
    <text evidence="2">The sequence shown here is derived from an EMBL/GenBank/DDBJ whole genome shotgun (WGS) entry which is preliminary data.</text>
</comment>
<dbReference type="InterPro" id="IPR024997">
    <property type="entry name" value="DUF3892"/>
</dbReference>
<reference evidence="2" key="1">
    <citation type="submission" date="2022-12" db="EMBL/GenBank/DDBJ databases">
        <title>Reclassification of two methanogenic archaea species isolated from the Kolyma lowland permafrost.</title>
        <authorList>
            <person name="Trubitsyn V.E."/>
            <person name="Rivkina E.M."/>
            <person name="Shcherbakova V.A."/>
        </authorList>
    </citation>
    <scope>NUCLEOTIDE SEQUENCE</scope>
    <source>
        <strain evidence="1">M2</strain>
        <strain evidence="2">MK4</strain>
    </source>
</reference>
<dbReference type="Proteomes" id="UP001068021">
    <property type="component" value="Unassembled WGS sequence"/>
</dbReference>
<keyword evidence="3" id="KW-1185">Reference proteome</keyword>
<accession>A0A9E5DNC4</accession>
<evidence type="ECO:0000313" key="1">
    <source>
        <dbReference type="EMBL" id="MCZ3364548.1"/>
    </source>
</evidence>
<evidence type="ECO:0000313" key="3">
    <source>
        <dbReference type="Proteomes" id="UP001068021"/>
    </source>
</evidence>
<gene>
    <name evidence="2" type="ORF">O3H35_06625</name>
    <name evidence="1" type="ORF">O3H54_01510</name>
</gene>
<evidence type="ECO:0000313" key="2">
    <source>
        <dbReference type="EMBL" id="MCZ3372302.1"/>
    </source>
</evidence>
<protein>
    <submittedName>
        <fullName evidence="2">DUF3892 domain-containing protein</fullName>
    </submittedName>
</protein>
<dbReference type="Pfam" id="PF13031">
    <property type="entry name" value="DUF3892"/>
    <property type="match status" value="1"/>
</dbReference>
<name>A0A9E5DNC4_9EURY</name>
<proteinExistence type="predicted"/>
<dbReference type="EMBL" id="JAPVES010000030">
    <property type="protein sequence ID" value="MCZ3372302.1"/>
    <property type="molecule type" value="Genomic_DNA"/>
</dbReference>
<dbReference type="RefSeq" id="WP_048079899.1">
    <property type="nucleotide sequence ID" value="NZ_JAPVER010000018.1"/>
</dbReference>
<dbReference type="GeneID" id="300258620"/>
<organism evidence="2">
    <name type="scientific">Methanobacterium veterum</name>
    <dbReference type="NCBI Taxonomy" id="408577"/>
    <lineage>
        <taxon>Archaea</taxon>
        <taxon>Methanobacteriati</taxon>
        <taxon>Methanobacteriota</taxon>
        <taxon>Methanomada group</taxon>
        <taxon>Methanobacteria</taxon>
        <taxon>Methanobacteriales</taxon>
        <taxon>Methanobacteriaceae</taxon>
        <taxon>Methanobacterium</taxon>
    </lineage>
</organism>